<dbReference type="EMBL" id="MT631255">
    <property type="protein sequence ID" value="QNO47287.1"/>
    <property type="molecule type" value="Genomic_DNA"/>
</dbReference>
<dbReference type="SMART" id="SM00966">
    <property type="entry name" value="SpoVT_AbrB"/>
    <property type="match status" value="1"/>
</dbReference>
<sequence length="85" mass="9561">MNAAVVRITRKGQATIPKNLRVKFGFKDRALVLEKDDGVLFKPVSAISEERGSLRRMFEGETAVSILKDAREADAKREEELESIK</sequence>
<dbReference type="NCBIfam" id="TIGR01439">
    <property type="entry name" value="lp_hng_hel_AbrB"/>
    <property type="match status" value="1"/>
</dbReference>
<evidence type="ECO:0000259" key="1">
    <source>
        <dbReference type="SMART" id="SM00966"/>
    </source>
</evidence>
<dbReference type="Gene3D" id="2.10.260.10">
    <property type="match status" value="1"/>
</dbReference>
<gene>
    <name evidence="2" type="ORF">POPKKDDM_00006</name>
</gene>
<organism evidence="2">
    <name type="scientific">Candidatus Methanogaster sp. ANME-2c ERB4</name>
    <dbReference type="NCBI Taxonomy" id="2759911"/>
    <lineage>
        <taxon>Archaea</taxon>
        <taxon>Methanobacteriati</taxon>
        <taxon>Methanobacteriota</taxon>
        <taxon>Stenosarchaea group</taxon>
        <taxon>Methanomicrobia</taxon>
        <taxon>Methanosarcinales</taxon>
        <taxon>ANME-2 cluster</taxon>
        <taxon>Candidatus Methanogasteraceae</taxon>
        <taxon>Candidatus Methanogaster</taxon>
    </lineage>
</organism>
<dbReference type="GO" id="GO:0003677">
    <property type="term" value="F:DNA binding"/>
    <property type="evidence" value="ECO:0007669"/>
    <property type="project" value="InterPro"/>
</dbReference>
<feature type="domain" description="SpoVT-AbrB" evidence="1">
    <location>
        <begin position="6"/>
        <end position="49"/>
    </location>
</feature>
<protein>
    <recommendedName>
        <fullName evidence="1">SpoVT-AbrB domain-containing protein</fullName>
    </recommendedName>
</protein>
<dbReference type="InterPro" id="IPR037914">
    <property type="entry name" value="SpoVT-AbrB_sf"/>
</dbReference>
<proteinExistence type="predicted"/>
<dbReference type="AlphaFoldDB" id="A0A7G9YH03"/>
<evidence type="ECO:0000313" key="2">
    <source>
        <dbReference type="EMBL" id="QNO47287.1"/>
    </source>
</evidence>
<accession>A0A7G9YH03</accession>
<reference evidence="2" key="1">
    <citation type="submission" date="2020-06" db="EMBL/GenBank/DDBJ databases">
        <title>Unique genomic features of the anaerobic methanotrophic archaea.</title>
        <authorList>
            <person name="Chadwick G.L."/>
            <person name="Skennerton C.T."/>
            <person name="Laso-Perez R."/>
            <person name="Leu A.O."/>
            <person name="Speth D.R."/>
            <person name="Yu H."/>
            <person name="Morgan-Lang C."/>
            <person name="Hatzenpichler R."/>
            <person name="Goudeau D."/>
            <person name="Malmstrom R."/>
            <person name="Brazelton W.J."/>
            <person name="Woyke T."/>
            <person name="Hallam S.J."/>
            <person name="Tyson G.W."/>
            <person name="Wegener G."/>
            <person name="Boetius A."/>
            <person name="Orphan V."/>
        </authorList>
    </citation>
    <scope>NUCLEOTIDE SEQUENCE</scope>
</reference>
<dbReference type="InterPro" id="IPR007159">
    <property type="entry name" value="SpoVT-AbrB_dom"/>
</dbReference>
<dbReference type="SUPFAM" id="SSF89447">
    <property type="entry name" value="AbrB/MazE/MraZ-like"/>
    <property type="match status" value="1"/>
</dbReference>
<name>A0A7G9YH03_9EURY</name>